<evidence type="ECO:0000256" key="1">
    <source>
        <dbReference type="SAM" id="MobiDB-lite"/>
    </source>
</evidence>
<dbReference type="EMBL" id="MN739082">
    <property type="protein sequence ID" value="QHS87558.1"/>
    <property type="molecule type" value="Genomic_DNA"/>
</dbReference>
<organism evidence="2">
    <name type="scientific">viral metagenome</name>
    <dbReference type="NCBI Taxonomy" id="1070528"/>
    <lineage>
        <taxon>unclassified sequences</taxon>
        <taxon>metagenomes</taxon>
        <taxon>organismal metagenomes</taxon>
    </lineage>
</organism>
<evidence type="ECO:0000313" key="2">
    <source>
        <dbReference type="EMBL" id="QHS87558.1"/>
    </source>
</evidence>
<protein>
    <recommendedName>
        <fullName evidence="3">FCP1 homology domain-containing protein</fullName>
    </recommendedName>
</protein>
<feature type="region of interest" description="Disordered" evidence="1">
    <location>
        <begin position="269"/>
        <end position="288"/>
    </location>
</feature>
<evidence type="ECO:0008006" key="3">
    <source>
        <dbReference type="Google" id="ProtNLM"/>
    </source>
</evidence>
<proteinExistence type="predicted"/>
<accession>A0A6C0B7T7</accession>
<name>A0A6C0B7T7_9ZZZZ</name>
<reference evidence="2" key="1">
    <citation type="journal article" date="2020" name="Nature">
        <title>Giant virus diversity and host interactions through global metagenomics.</title>
        <authorList>
            <person name="Schulz F."/>
            <person name="Roux S."/>
            <person name="Paez-Espino D."/>
            <person name="Jungbluth S."/>
            <person name="Walsh D.A."/>
            <person name="Denef V.J."/>
            <person name="McMahon K.D."/>
            <person name="Konstantinidis K.T."/>
            <person name="Eloe-Fadrosh E.A."/>
            <person name="Kyrpides N.C."/>
            <person name="Woyke T."/>
        </authorList>
    </citation>
    <scope>NUCLEOTIDE SEQUENCE</scope>
    <source>
        <strain evidence="2">GVMAG-M-3300010157-4</strain>
    </source>
</reference>
<sequence length="288" mass="34083">MLSHAQKYNDTNHVELVLGEHFLEIPPRQYTKTIVFDLDETIGHFKQLYSLYQLIVQIVGRPVEQTEFNELLDLYPEFFRVGIFSIFDLLYQKKRKGLVGGLYIYTNNKCEGDWVKKIAAYINSKVCRGDILFDDLILAFKIRNRVVEIRRTTDTKTYSDLIRCIMLPEEDVEVCFIDNTEYTRMFERKVFYILPSPYYHSLKNAEIMTRFSHLSFIAAADKKRIEKLFLTLSSEVSTRHPAQTIEATRKIMYYVREYLMSRKYVVPTTNRTRRGGKKKTAMRQTQKN</sequence>
<dbReference type="AlphaFoldDB" id="A0A6C0B7T7"/>
<feature type="compositionally biased region" description="Basic residues" evidence="1">
    <location>
        <begin position="271"/>
        <end position="281"/>
    </location>
</feature>